<evidence type="ECO:0000256" key="6">
    <source>
        <dbReference type="ARBA" id="ARBA00023128"/>
    </source>
</evidence>
<evidence type="ECO:0000256" key="4">
    <source>
        <dbReference type="ARBA" id="ARBA00022946"/>
    </source>
</evidence>
<feature type="region of interest" description="Disordered" evidence="7">
    <location>
        <begin position="50"/>
        <end position="76"/>
    </location>
</feature>
<name>A0A9P4M5I9_9PEZI</name>
<comment type="caution">
    <text evidence="8">The sequence shown here is derived from an EMBL/GenBank/DDBJ whole genome shotgun (WGS) entry which is preliminary data.</text>
</comment>
<evidence type="ECO:0000256" key="7">
    <source>
        <dbReference type="SAM" id="MobiDB-lite"/>
    </source>
</evidence>
<keyword evidence="9" id="KW-1185">Reference proteome</keyword>
<dbReference type="GO" id="GO:0016491">
    <property type="term" value="F:oxidoreductase activity"/>
    <property type="evidence" value="ECO:0007669"/>
    <property type="project" value="UniProtKB-KW"/>
</dbReference>
<accession>A0A9P4M5I9</accession>
<comment type="similarity">
    <text evidence="3">Belongs to the FMP46 family.</text>
</comment>
<protein>
    <recommendedName>
        <fullName evidence="10">DUF1687-domain-containing protein</fullName>
    </recommendedName>
</protein>
<organism evidence="8 9">
    <name type="scientific">Rhizodiscina lignyota</name>
    <dbReference type="NCBI Taxonomy" id="1504668"/>
    <lineage>
        <taxon>Eukaryota</taxon>
        <taxon>Fungi</taxon>
        <taxon>Dikarya</taxon>
        <taxon>Ascomycota</taxon>
        <taxon>Pezizomycotina</taxon>
        <taxon>Dothideomycetes</taxon>
        <taxon>Pleosporomycetidae</taxon>
        <taxon>Aulographales</taxon>
        <taxon>Rhizodiscinaceae</taxon>
        <taxon>Rhizodiscina</taxon>
    </lineage>
</organism>
<evidence type="ECO:0000313" key="8">
    <source>
        <dbReference type="EMBL" id="KAF2098128.1"/>
    </source>
</evidence>
<evidence type="ECO:0008006" key="10">
    <source>
        <dbReference type="Google" id="ProtNLM"/>
    </source>
</evidence>
<keyword evidence="6" id="KW-0496">Mitochondrion</keyword>
<reference evidence="8" key="1">
    <citation type="journal article" date="2020" name="Stud. Mycol.">
        <title>101 Dothideomycetes genomes: a test case for predicting lifestyles and emergence of pathogens.</title>
        <authorList>
            <person name="Haridas S."/>
            <person name="Albert R."/>
            <person name="Binder M."/>
            <person name="Bloem J."/>
            <person name="Labutti K."/>
            <person name="Salamov A."/>
            <person name="Andreopoulos B."/>
            <person name="Baker S."/>
            <person name="Barry K."/>
            <person name="Bills G."/>
            <person name="Bluhm B."/>
            <person name="Cannon C."/>
            <person name="Castanera R."/>
            <person name="Culley D."/>
            <person name="Daum C."/>
            <person name="Ezra D."/>
            <person name="Gonzalez J."/>
            <person name="Henrissat B."/>
            <person name="Kuo A."/>
            <person name="Liang C."/>
            <person name="Lipzen A."/>
            <person name="Lutzoni F."/>
            <person name="Magnuson J."/>
            <person name="Mondo S."/>
            <person name="Nolan M."/>
            <person name="Ohm R."/>
            <person name="Pangilinan J."/>
            <person name="Park H.-J."/>
            <person name="Ramirez L."/>
            <person name="Alfaro M."/>
            <person name="Sun H."/>
            <person name="Tritt A."/>
            <person name="Yoshinaga Y."/>
            <person name="Zwiers L.-H."/>
            <person name="Turgeon B."/>
            <person name="Goodwin S."/>
            <person name="Spatafora J."/>
            <person name="Crous P."/>
            <person name="Grigoriev I."/>
        </authorList>
    </citation>
    <scope>NUCLEOTIDE SEQUENCE</scope>
    <source>
        <strain evidence="8">CBS 133067</strain>
    </source>
</reference>
<dbReference type="OrthoDB" id="59229at2759"/>
<dbReference type="PANTHER" id="PTHR28071">
    <property type="entry name" value="REDOX PROTEIN FMP46, MITOCHONDRIAL-RELATED"/>
    <property type="match status" value="1"/>
</dbReference>
<comment type="subcellular location">
    <subcellularLocation>
        <location evidence="2">Mitochondrion</location>
    </subcellularLocation>
</comment>
<keyword evidence="5" id="KW-0560">Oxidoreductase</keyword>
<dbReference type="SUPFAM" id="SSF52833">
    <property type="entry name" value="Thioredoxin-like"/>
    <property type="match status" value="1"/>
</dbReference>
<evidence type="ECO:0000256" key="3">
    <source>
        <dbReference type="ARBA" id="ARBA00009734"/>
    </source>
</evidence>
<evidence type="ECO:0000313" key="9">
    <source>
        <dbReference type="Proteomes" id="UP000799772"/>
    </source>
</evidence>
<keyword evidence="4" id="KW-0809">Transit peptide</keyword>
<evidence type="ECO:0000256" key="2">
    <source>
        <dbReference type="ARBA" id="ARBA00004173"/>
    </source>
</evidence>
<sequence>MSGIFSKLFKQGPGIKNVITLFHSPNSPASLRVYTLLKQANAASVAHATEDQASSHEAHNKAEKTEFDLDVTEADPTPDQLRSILEFVGSGSASKVVQGATDEGDAVQKLKGGGSAFQRPVTVDWDQGKVVLGDNESEIMKLIREIPKETGKV</sequence>
<dbReference type="EMBL" id="ML978127">
    <property type="protein sequence ID" value="KAF2098128.1"/>
    <property type="molecule type" value="Genomic_DNA"/>
</dbReference>
<dbReference type="InterPro" id="IPR012882">
    <property type="entry name" value="Fmp46"/>
</dbReference>
<dbReference type="InterPro" id="IPR036249">
    <property type="entry name" value="Thioredoxin-like_sf"/>
</dbReference>
<evidence type="ECO:0000256" key="5">
    <source>
        <dbReference type="ARBA" id="ARBA00023002"/>
    </source>
</evidence>
<dbReference type="GO" id="GO:0005739">
    <property type="term" value="C:mitochondrion"/>
    <property type="evidence" value="ECO:0007669"/>
    <property type="project" value="UniProtKB-SubCell"/>
</dbReference>
<feature type="compositionally biased region" description="Basic and acidic residues" evidence="7">
    <location>
        <begin position="50"/>
        <end position="67"/>
    </location>
</feature>
<gene>
    <name evidence="8" type="ORF">NA57DRAFT_76923</name>
</gene>
<dbReference type="Gene3D" id="3.40.30.10">
    <property type="entry name" value="Glutaredoxin"/>
    <property type="match status" value="1"/>
</dbReference>
<dbReference type="PANTHER" id="PTHR28071:SF1">
    <property type="entry name" value="REDOX PROTEIN FMP46, MITOCHONDRIAL-RELATED"/>
    <property type="match status" value="1"/>
</dbReference>
<dbReference type="Pfam" id="PF07955">
    <property type="entry name" value="DUF1687"/>
    <property type="match status" value="1"/>
</dbReference>
<proteinExistence type="inferred from homology"/>
<dbReference type="AlphaFoldDB" id="A0A9P4M5I9"/>
<dbReference type="Proteomes" id="UP000799772">
    <property type="component" value="Unassembled WGS sequence"/>
</dbReference>
<evidence type="ECO:0000256" key="1">
    <source>
        <dbReference type="ARBA" id="ARBA00002963"/>
    </source>
</evidence>
<comment type="function">
    <text evidence="1">Putative mitochondrial redox protein which could be involved in the reduction of small toxic molecules.</text>
</comment>